<protein>
    <recommendedName>
        <fullName evidence="1">CASAMP N-terminal domain-containing protein</fullName>
    </recommendedName>
</protein>
<feature type="domain" description="CASAMP N-terminal" evidence="1">
    <location>
        <begin position="13"/>
        <end position="129"/>
    </location>
</feature>
<sequence>MDELKVENVPLHVIPVTEYDPFEAKFAASLYWLVFRATEDGEFENIPSQVTSPIQRDSEKRITVRPEVTEFLTNGEIYSKVCNNIFHGKAPAVGQWAIIQTLSRHGFYVVEEGDIAVTDSALQQKKPFRKVT</sequence>
<dbReference type="EMBL" id="CALNXI010001038">
    <property type="protein sequence ID" value="CAH3152541.1"/>
    <property type="molecule type" value="Genomic_DNA"/>
</dbReference>
<proteinExistence type="predicted"/>
<gene>
    <name evidence="2" type="ORF">PEVE_00000777</name>
</gene>
<name>A0ABN8PWU2_9CNID</name>
<evidence type="ECO:0000313" key="3">
    <source>
        <dbReference type="Proteomes" id="UP001159427"/>
    </source>
</evidence>
<dbReference type="PANTHER" id="PTHR21595">
    <property type="entry name" value="PATRONIN"/>
    <property type="match status" value="1"/>
</dbReference>
<evidence type="ECO:0000259" key="1">
    <source>
        <dbReference type="Pfam" id="PF25532"/>
    </source>
</evidence>
<keyword evidence="3" id="KW-1185">Reference proteome</keyword>
<dbReference type="Pfam" id="PF25532">
    <property type="entry name" value="CH_CAMSAP2_N"/>
    <property type="match status" value="1"/>
</dbReference>
<evidence type="ECO:0000313" key="2">
    <source>
        <dbReference type="EMBL" id="CAH3152541.1"/>
    </source>
</evidence>
<feature type="non-terminal residue" evidence="2">
    <location>
        <position position="132"/>
    </location>
</feature>
<accession>A0ABN8PWU2</accession>
<organism evidence="2 3">
    <name type="scientific">Porites evermanni</name>
    <dbReference type="NCBI Taxonomy" id="104178"/>
    <lineage>
        <taxon>Eukaryota</taxon>
        <taxon>Metazoa</taxon>
        <taxon>Cnidaria</taxon>
        <taxon>Anthozoa</taxon>
        <taxon>Hexacorallia</taxon>
        <taxon>Scleractinia</taxon>
        <taxon>Fungiina</taxon>
        <taxon>Poritidae</taxon>
        <taxon>Porites</taxon>
    </lineage>
</organism>
<comment type="caution">
    <text evidence="2">The sequence shown here is derived from an EMBL/GenBank/DDBJ whole genome shotgun (WGS) entry which is preliminary data.</text>
</comment>
<reference evidence="2 3" key="1">
    <citation type="submission" date="2022-05" db="EMBL/GenBank/DDBJ databases">
        <authorList>
            <consortium name="Genoscope - CEA"/>
            <person name="William W."/>
        </authorList>
    </citation>
    <scope>NUCLEOTIDE SEQUENCE [LARGE SCALE GENOMIC DNA]</scope>
</reference>
<dbReference type="InterPro" id="IPR032940">
    <property type="entry name" value="CAMSAP"/>
</dbReference>
<dbReference type="InterPro" id="IPR058042">
    <property type="entry name" value="CAMSAP_N"/>
</dbReference>
<dbReference type="PANTHER" id="PTHR21595:SF0">
    <property type="entry name" value="PATRONIN"/>
    <property type="match status" value="1"/>
</dbReference>
<dbReference type="Proteomes" id="UP001159427">
    <property type="component" value="Unassembled WGS sequence"/>
</dbReference>